<comment type="caution">
    <text evidence="2">The sequence shown here is derived from an EMBL/GenBank/DDBJ whole genome shotgun (WGS) entry which is preliminary data.</text>
</comment>
<sequence length="108" mass="11829">MATSSKAKAKISHPKRLENENRTFGKSNLLAQEGKTKMAADGIIFLNITHSDRYSFFCRAHLKSFCPAGRKLGKILDDFIPKSCGFVLASEEGKLSSTVHVTKVGQAN</sequence>
<proteinExistence type="predicted"/>
<evidence type="ECO:0000256" key="1">
    <source>
        <dbReference type="SAM" id="MobiDB-lite"/>
    </source>
</evidence>
<dbReference type="Proteomes" id="UP000887013">
    <property type="component" value="Unassembled WGS sequence"/>
</dbReference>
<accession>A0A8X6N0I4</accession>
<evidence type="ECO:0000313" key="3">
    <source>
        <dbReference type="Proteomes" id="UP000887013"/>
    </source>
</evidence>
<dbReference type="AlphaFoldDB" id="A0A8X6N0I4"/>
<feature type="region of interest" description="Disordered" evidence="1">
    <location>
        <begin position="1"/>
        <end position="26"/>
    </location>
</feature>
<evidence type="ECO:0000313" key="2">
    <source>
        <dbReference type="EMBL" id="GFS87411.1"/>
    </source>
</evidence>
<dbReference type="OrthoDB" id="10371983at2759"/>
<organism evidence="2 3">
    <name type="scientific">Nephila pilipes</name>
    <name type="common">Giant wood spider</name>
    <name type="synonym">Nephila maculata</name>
    <dbReference type="NCBI Taxonomy" id="299642"/>
    <lineage>
        <taxon>Eukaryota</taxon>
        <taxon>Metazoa</taxon>
        <taxon>Ecdysozoa</taxon>
        <taxon>Arthropoda</taxon>
        <taxon>Chelicerata</taxon>
        <taxon>Arachnida</taxon>
        <taxon>Araneae</taxon>
        <taxon>Araneomorphae</taxon>
        <taxon>Entelegynae</taxon>
        <taxon>Araneoidea</taxon>
        <taxon>Nephilidae</taxon>
        <taxon>Nephila</taxon>
    </lineage>
</organism>
<name>A0A8X6N0I4_NEPPI</name>
<gene>
    <name evidence="2" type="ORF">NPIL_441711</name>
</gene>
<protein>
    <submittedName>
        <fullName evidence="2">Uncharacterized protein</fullName>
    </submittedName>
</protein>
<keyword evidence="3" id="KW-1185">Reference proteome</keyword>
<dbReference type="EMBL" id="BMAW01004176">
    <property type="protein sequence ID" value="GFS87411.1"/>
    <property type="molecule type" value="Genomic_DNA"/>
</dbReference>
<reference evidence="2" key="1">
    <citation type="submission" date="2020-08" db="EMBL/GenBank/DDBJ databases">
        <title>Multicomponent nature underlies the extraordinary mechanical properties of spider dragline silk.</title>
        <authorList>
            <person name="Kono N."/>
            <person name="Nakamura H."/>
            <person name="Mori M."/>
            <person name="Yoshida Y."/>
            <person name="Ohtoshi R."/>
            <person name="Malay A.D."/>
            <person name="Moran D.A.P."/>
            <person name="Tomita M."/>
            <person name="Numata K."/>
            <person name="Arakawa K."/>
        </authorList>
    </citation>
    <scope>NUCLEOTIDE SEQUENCE</scope>
</reference>